<dbReference type="Proteomes" id="UP000029046">
    <property type="component" value="Unassembled WGS sequence"/>
</dbReference>
<sequence length="462" mass="51883">MNIKRMVAALVATGGIIGFAGCGAAEDSPVVDTQADKGLEVMGDAITYDPNHLVNDGQPITVEYWTWGQAATDPIYQMIQQYEKIHPNVRIDVNVVAWDDYWTKLPLSLKGNKNAPVLFNVHNSYDALIRPHMEPYDIPLEDLETDYTFVDTHVDENGEVKYIDSVINTGAIFYNKDLWAEAGLTEADIPTTWDELIEVAQKLTKFDGDTMVQAGFNINGSYKAAWQGLNYQKGVLMFQEDGHTANYDCETTKENLEFLQSLYDEYQVGAVNFGDDRELSFGNNQTAMIYDWGSYVGTLATNYPDVNYGVFPTPAFSEETPFAYDRYNGESTPGINVHQSDEQKAVAQDFIRFILANDDYMRIASDVLNSFPGKKSLQDDPEILDNPMMAAIAPRLDRLIWPGPTPSTLETSPQIAFENVLQKGQDVDSAVAYSQELIMSDMEDSDFTSMESRYAHYDERKD</sequence>
<organism evidence="5 6">
    <name type="scientific">Bifidobacterium pullorum subsp. gallinarum</name>
    <dbReference type="NCBI Taxonomy" id="78344"/>
    <lineage>
        <taxon>Bacteria</taxon>
        <taxon>Bacillati</taxon>
        <taxon>Actinomycetota</taxon>
        <taxon>Actinomycetes</taxon>
        <taxon>Bifidobacteriales</taxon>
        <taxon>Bifidobacteriaceae</taxon>
        <taxon>Bifidobacterium</taxon>
    </lineage>
</organism>
<feature type="signal peptide" evidence="4">
    <location>
        <begin position="1"/>
        <end position="24"/>
    </location>
</feature>
<feature type="chain" id="PRO_5039069563" evidence="4">
    <location>
        <begin position="25"/>
        <end position="462"/>
    </location>
</feature>
<dbReference type="GO" id="GO:0055052">
    <property type="term" value="C:ATP-binding cassette (ABC) transporter complex, substrate-binding subunit-containing"/>
    <property type="evidence" value="ECO:0007669"/>
    <property type="project" value="TreeGrafter"/>
</dbReference>
<keyword evidence="6" id="KW-1185">Reference proteome</keyword>
<dbReference type="EMBL" id="JGYX01000005">
    <property type="protein sequence ID" value="KFI60611.1"/>
    <property type="molecule type" value="Genomic_DNA"/>
</dbReference>
<evidence type="ECO:0000256" key="2">
    <source>
        <dbReference type="ARBA" id="ARBA00022448"/>
    </source>
</evidence>
<evidence type="ECO:0000256" key="4">
    <source>
        <dbReference type="SAM" id="SignalP"/>
    </source>
</evidence>
<dbReference type="RefSeq" id="WP_033507020.1">
    <property type="nucleotide sequence ID" value="NZ_JASBXC010000044.1"/>
</dbReference>
<proteinExistence type="inferred from homology"/>
<evidence type="ECO:0000256" key="3">
    <source>
        <dbReference type="ARBA" id="ARBA00022729"/>
    </source>
</evidence>
<keyword evidence="3 4" id="KW-0732">Signal</keyword>
<dbReference type="PANTHER" id="PTHR30061">
    <property type="entry name" value="MALTOSE-BINDING PERIPLASMIC PROTEIN"/>
    <property type="match status" value="1"/>
</dbReference>
<dbReference type="Pfam" id="PF13416">
    <property type="entry name" value="SBP_bac_8"/>
    <property type="match status" value="1"/>
</dbReference>
<keyword evidence="2" id="KW-0813">Transport</keyword>
<dbReference type="Gene3D" id="3.40.190.10">
    <property type="entry name" value="Periplasmic binding protein-like II"/>
    <property type="match status" value="1"/>
</dbReference>
<dbReference type="AlphaFoldDB" id="A0A087APB1"/>
<dbReference type="GO" id="GO:1901982">
    <property type="term" value="F:maltose binding"/>
    <property type="evidence" value="ECO:0007669"/>
    <property type="project" value="TreeGrafter"/>
</dbReference>
<dbReference type="PANTHER" id="PTHR30061:SF50">
    <property type="entry name" value="MALTOSE_MALTODEXTRIN-BINDING PERIPLASMIC PROTEIN"/>
    <property type="match status" value="1"/>
</dbReference>
<dbReference type="OrthoDB" id="2510110at2"/>
<evidence type="ECO:0000313" key="5">
    <source>
        <dbReference type="EMBL" id="KFI60611.1"/>
    </source>
</evidence>
<dbReference type="InterPro" id="IPR006059">
    <property type="entry name" value="SBP"/>
</dbReference>
<evidence type="ECO:0000313" key="6">
    <source>
        <dbReference type="Proteomes" id="UP000029046"/>
    </source>
</evidence>
<accession>A0A087APB1</accession>
<comment type="similarity">
    <text evidence="1">Belongs to the bacterial solute-binding protein 1 family.</text>
</comment>
<dbReference type="SUPFAM" id="SSF53850">
    <property type="entry name" value="Periplasmic binding protein-like II"/>
    <property type="match status" value="1"/>
</dbReference>
<gene>
    <name evidence="5" type="ORF">BIGA_1207</name>
</gene>
<dbReference type="eggNOG" id="COG1653">
    <property type="taxonomic scope" value="Bacteria"/>
</dbReference>
<evidence type="ECO:0000256" key="1">
    <source>
        <dbReference type="ARBA" id="ARBA00008520"/>
    </source>
</evidence>
<dbReference type="GO" id="GO:0015768">
    <property type="term" value="P:maltose transport"/>
    <property type="evidence" value="ECO:0007669"/>
    <property type="project" value="TreeGrafter"/>
</dbReference>
<comment type="caution">
    <text evidence="5">The sequence shown here is derived from an EMBL/GenBank/DDBJ whole genome shotgun (WGS) entry which is preliminary data.</text>
</comment>
<reference evidence="5 6" key="1">
    <citation type="submission" date="2014-03" db="EMBL/GenBank/DDBJ databases">
        <title>Genomics of Bifidobacteria.</title>
        <authorList>
            <person name="Ventura M."/>
            <person name="Milani C."/>
            <person name="Lugli G.A."/>
        </authorList>
    </citation>
    <scope>NUCLEOTIDE SEQUENCE [LARGE SCALE GENOMIC DNA]</scope>
    <source>
        <strain evidence="5 6">LMG 11586</strain>
    </source>
</reference>
<protein>
    <submittedName>
        <fullName evidence="5">ABC transporter, solute-binding protein</fullName>
    </submittedName>
</protein>
<dbReference type="GO" id="GO:0042956">
    <property type="term" value="P:maltodextrin transmembrane transport"/>
    <property type="evidence" value="ECO:0007669"/>
    <property type="project" value="TreeGrafter"/>
</dbReference>
<name>A0A087APB1_9BIFI</name>
<dbReference type="PROSITE" id="PS51257">
    <property type="entry name" value="PROKAR_LIPOPROTEIN"/>
    <property type="match status" value="1"/>
</dbReference>